<protein>
    <recommendedName>
        <fullName evidence="5">phosphodiesterase I</fullName>
        <ecNumber evidence="5">3.1.4.1</ecNumber>
    </recommendedName>
</protein>
<keyword evidence="6" id="KW-0540">Nuclease</keyword>
<evidence type="ECO:0000256" key="5">
    <source>
        <dbReference type="ARBA" id="ARBA00012029"/>
    </source>
</evidence>
<dbReference type="GO" id="GO:0036297">
    <property type="term" value="P:interstrand cross-link repair"/>
    <property type="evidence" value="ECO:0007669"/>
    <property type="project" value="InterPro"/>
</dbReference>
<dbReference type="PATRIC" id="fig|745411.4.peg.2400"/>
<evidence type="ECO:0000256" key="8">
    <source>
        <dbReference type="ARBA" id="ARBA00022801"/>
    </source>
</evidence>
<keyword evidence="10" id="KW-0464">Manganese</keyword>
<dbReference type="STRING" id="745411.B3C1_12189"/>
<keyword evidence="7" id="KW-0479">Metal-binding</keyword>
<dbReference type="InterPro" id="IPR011856">
    <property type="entry name" value="tRNA_endonuc-like_dom_sf"/>
</dbReference>
<dbReference type="PANTHER" id="PTHR15749">
    <property type="entry name" value="FANCONI-ASSOCIATED NUCLEASE 1"/>
    <property type="match status" value="1"/>
</dbReference>
<dbReference type="InterPro" id="IPR033315">
    <property type="entry name" value="Fan1-like"/>
</dbReference>
<comment type="similarity">
    <text evidence="4">Belongs to the FAN1 family.</text>
</comment>
<dbReference type="GO" id="GO:0003676">
    <property type="term" value="F:nucleic acid binding"/>
    <property type="evidence" value="ECO:0007669"/>
    <property type="project" value="InterPro"/>
</dbReference>
<dbReference type="InterPro" id="IPR014883">
    <property type="entry name" value="VRR_NUC"/>
</dbReference>
<dbReference type="EC" id="3.1.4.1" evidence="5"/>
<dbReference type="EMBL" id="AMRI01000016">
    <property type="protein sequence ID" value="EKE71695.1"/>
    <property type="molecule type" value="Genomic_DNA"/>
</dbReference>
<evidence type="ECO:0000256" key="10">
    <source>
        <dbReference type="ARBA" id="ARBA00023211"/>
    </source>
</evidence>
<keyword evidence="9" id="KW-0460">Magnesium</keyword>
<organism evidence="12 13">
    <name type="scientific">Gallaecimonas xiamenensis 3-C-1</name>
    <dbReference type="NCBI Taxonomy" id="745411"/>
    <lineage>
        <taxon>Bacteria</taxon>
        <taxon>Pseudomonadati</taxon>
        <taxon>Pseudomonadota</taxon>
        <taxon>Gammaproteobacteria</taxon>
        <taxon>Enterobacterales</taxon>
        <taxon>Gallaecimonadaceae</taxon>
        <taxon>Gallaecimonas</taxon>
    </lineage>
</organism>
<evidence type="ECO:0000313" key="12">
    <source>
        <dbReference type="EMBL" id="EKE71695.1"/>
    </source>
</evidence>
<evidence type="ECO:0000313" key="13">
    <source>
        <dbReference type="Proteomes" id="UP000006755"/>
    </source>
</evidence>
<dbReference type="OrthoDB" id="9803913at2"/>
<gene>
    <name evidence="12" type="ORF">B3C1_12189</name>
</gene>
<sequence>MAADPDALTGTYYLGHFEGLLAQVQGRYGDLFTAGEQQLLAGFAALPEDGRALYVRFLGRSGQCFREDKLRYPELDLGLALTSLAGAGFIKEATPSHQHLALLTKADLARFFALNERLARPDLLAAAQALPMPPLLFRLWQSEHEGFFRRCLLLYFGNAYQDLSEFVTTTLAHVRYETYSLDPKIRFYRDRAHLERHYHLSELAKTLDKSEDHELLSLGAQWPEGKDLRWQRLTLALARRLERMGESAQALGWYQRLTLPPARERAVRLLANTEGDHAAWLALQPLLAQPQDASEQDFIEGFGQRLARKLGQPWPLAPLGSIAERTLALPQGQDSVEQKALGYFEAGMHSENQLLTGLFGLLFWDIIFAPVPGAFFHPFQRGPADLFGPDFVARRQEAIAARLAEVAQGWLPRAQATLAAKKGLANYLVHWPFWTQAHLALASHIPGEQLAAWFGFLLKDLRHHRSGFPDLLVLDGGQYKLVEVKGPGDRLQPGQKRWLRALSRLSCPAEVLHLKRH</sequence>
<comment type="catalytic activity">
    <reaction evidence="1">
        <text>Hydrolytically removes 5'-nucleotides successively from the 3'-hydroxy termini of 3'-hydroxy-terminated oligonucleotides.</text>
        <dbReference type="EC" id="3.1.4.1"/>
    </reaction>
</comment>
<dbReference type="PANTHER" id="PTHR15749:SF4">
    <property type="entry name" value="FANCONI-ASSOCIATED NUCLEASE 1"/>
    <property type="match status" value="1"/>
</dbReference>
<dbReference type="Pfam" id="PF21315">
    <property type="entry name" value="FAN1_HTH"/>
    <property type="match status" value="1"/>
</dbReference>
<keyword evidence="8" id="KW-0378">Hydrolase</keyword>
<evidence type="ECO:0000256" key="1">
    <source>
        <dbReference type="ARBA" id="ARBA00000983"/>
    </source>
</evidence>
<dbReference type="GO" id="GO:0046872">
    <property type="term" value="F:metal ion binding"/>
    <property type="evidence" value="ECO:0007669"/>
    <property type="project" value="UniProtKB-KW"/>
</dbReference>
<evidence type="ECO:0000259" key="11">
    <source>
        <dbReference type="SMART" id="SM00990"/>
    </source>
</evidence>
<reference evidence="12 13" key="1">
    <citation type="journal article" date="2012" name="J. Bacteriol.">
        <title>Genome Sequence of Gallaecimonas xiamenensis Type Strain 3-C-1.</title>
        <authorList>
            <person name="Lai Q."/>
            <person name="Wang L."/>
            <person name="Wang W."/>
            <person name="Shao Z."/>
        </authorList>
    </citation>
    <scope>NUCLEOTIDE SEQUENCE [LARGE SCALE GENOMIC DNA]</scope>
    <source>
        <strain evidence="12 13">3-C-1</strain>
    </source>
</reference>
<dbReference type="GO" id="GO:0004528">
    <property type="term" value="F:phosphodiesterase I activity"/>
    <property type="evidence" value="ECO:0007669"/>
    <property type="project" value="UniProtKB-EC"/>
</dbReference>
<comment type="cofactor">
    <cofactor evidence="3">
        <name>Mg(2+)</name>
        <dbReference type="ChEBI" id="CHEBI:18420"/>
    </cofactor>
</comment>
<comment type="caution">
    <text evidence="12">The sequence shown here is derived from an EMBL/GenBank/DDBJ whole genome shotgun (WGS) entry which is preliminary data.</text>
</comment>
<dbReference type="RefSeq" id="WP_008485152.1">
    <property type="nucleotide sequence ID" value="NZ_AMRI01000016.1"/>
</dbReference>
<evidence type="ECO:0000256" key="7">
    <source>
        <dbReference type="ARBA" id="ARBA00022723"/>
    </source>
</evidence>
<evidence type="ECO:0000256" key="9">
    <source>
        <dbReference type="ARBA" id="ARBA00022842"/>
    </source>
</evidence>
<proteinExistence type="inferred from homology"/>
<comment type="cofactor">
    <cofactor evidence="2">
        <name>Mn(2+)</name>
        <dbReference type="ChEBI" id="CHEBI:29035"/>
    </cofactor>
</comment>
<dbReference type="SMART" id="SM00990">
    <property type="entry name" value="VRR_NUC"/>
    <property type="match status" value="1"/>
</dbReference>
<evidence type="ECO:0000256" key="2">
    <source>
        <dbReference type="ARBA" id="ARBA00001936"/>
    </source>
</evidence>
<dbReference type="eggNOG" id="COG2176">
    <property type="taxonomic scope" value="Bacteria"/>
</dbReference>
<keyword evidence="13" id="KW-1185">Reference proteome</keyword>
<accession>K2K2K5</accession>
<name>K2K2K5_9GAMM</name>
<evidence type="ECO:0000256" key="3">
    <source>
        <dbReference type="ARBA" id="ARBA00001946"/>
    </source>
</evidence>
<dbReference type="Proteomes" id="UP000006755">
    <property type="component" value="Unassembled WGS sequence"/>
</dbReference>
<dbReference type="Pfam" id="PF08774">
    <property type="entry name" value="VRR_NUC"/>
    <property type="match status" value="1"/>
</dbReference>
<dbReference type="AlphaFoldDB" id="K2K2K5"/>
<dbReference type="InterPro" id="IPR049125">
    <property type="entry name" value="FAN1-like_WH"/>
</dbReference>
<evidence type="ECO:0000256" key="4">
    <source>
        <dbReference type="ARBA" id="ARBA00005533"/>
    </source>
</evidence>
<dbReference type="Gene3D" id="3.40.1350.10">
    <property type="match status" value="1"/>
</dbReference>
<evidence type="ECO:0000256" key="6">
    <source>
        <dbReference type="ARBA" id="ARBA00022722"/>
    </source>
</evidence>
<feature type="domain" description="VRR-NUC" evidence="11">
    <location>
        <begin position="411"/>
        <end position="516"/>
    </location>
</feature>